<organism evidence="2 3">
    <name type="scientific">Caenorhabditis tropicalis</name>
    <dbReference type="NCBI Taxonomy" id="1561998"/>
    <lineage>
        <taxon>Eukaryota</taxon>
        <taxon>Metazoa</taxon>
        <taxon>Ecdysozoa</taxon>
        <taxon>Nematoda</taxon>
        <taxon>Chromadorea</taxon>
        <taxon>Rhabditida</taxon>
        <taxon>Rhabditina</taxon>
        <taxon>Rhabditomorpha</taxon>
        <taxon>Rhabditoidea</taxon>
        <taxon>Rhabditidae</taxon>
        <taxon>Peloderinae</taxon>
        <taxon>Caenorhabditis</taxon>
    </lineage>
</organism>
<accession>A0A1I7UTG2</accession>
<reference evidence="3" key="1">
    <citation type="submission" date="2016-11" db="UniProtKB">
        <authorList>
            <consortium name="WormBaseParasite"/>
        </authorList>
    </citation>
    <scope>IDENTIFICATION</scope>
</reference>
<name>A0A1I7UTG2_9PELO</name>
<evidence type="ECO:0000313" key="3">
    <source>
        <dbReference type="WBParaSite" id="Csp11.Scaffold630.g19180.t1"/>
    </source>
</evidence>
<dbReference type="eggNOG" id="ENOG502TK8P">
    <property type="taxonomic scope" value="Eukaryota"/>
</dbReference>
<proteinExistence type="predicted"/>
<dbReference type="WBParaSite" id="Csp11.Scaffold630.g19180.t1">
    <property type="protein sequence ID" value="Csp11.Scaffold630.g19180.t1"/>
    <property type="gene ID" value="Csp11.Scaffold630.g19180"/>
</dbReference>
<protein>
    <submittedName>
        <fullName evidence="3">FTH domain-containing protein</fullName>
    </submittedName>
</protein>
<dbReference type="AlphaFoldDB" id="A0A1I7UTG2"/>
<keyword evidence="2" id="KW-1185">Reference proteome</keyword>
<feature type="domain" description="DUF38" evidence="1">
    <location>
        <begin position="125"/>
        <end position="233"/>
    </location>
</feature>
<evidence type="ECO:0000259" key="1">
    <source>
        <dbReference type="Pfam" id="PF01827"/>
    </source>
</evidence>
<evidence type="ECO:0000313" key="2">
    <source>
        <dbReference type="Proteomes" id="UP000095282"/>
    </source>
</evidence>
<dbReference type="Pfam" id="PF01827">
    <property type="entry name" value="FTH"/>
    <property type="match status" value="1"/>
</dbReference>
<dbReference type="InterPro" id="IPR002900">
    <property type="entry name" value="DUF38/FTH_CAE_spp"/>
</dbReference>
<sequence>MKVCVESDAVFIYFNYSAKLSFLYQANGCVIMKGDAHKTYVKNEDFLSVACNHLRFCFRRIRTIIEFKIQHKDLEYQWEKYYEHEDDWYGLKPDFSFLKRIQLSIFVFMNFSFRLPPWEEINATIWETIEECLESRIRPIQVKKLILEIEDNRDHILNFLDLKALRELIIDVSGRYPEFDVKRLKNLERLSVCKRGCSENPCITNPIRDFFHIESVVLSVETISDKEILEIKKV</sequence>
<dbReference type="Proteomes" id="UP000095282">
    <property type="component" value="Unplaced"/>
</dbReference>